<dbReference type="CDD" id="cd06170">
    <property type="entry name" value="LuxR_C_like"/>
    <property type="match status" value="1"/>
</dbReference>
<keyword evidence="2" id="KW-0238">DNA-binding</keyword>
<dbReference type="InterPro" id="IPR000792">
    <property type="entry name" value="Tscrpt_reg_LuxR_C"/>
</dbReference>
<keyword evidence="7" id="KW-1185">Reference proteome</keyword>
<dbReference type="InterPro" id="IPR036388">
    <property type="entry name" value="WH-like_DNA-bd_sf"/>
</dbReference>
<proteinExistence type="predicted"/>
<sequence>MALALQPAAAPWLLILVGVSGAFVAIDATTRLRCAKNPVLSAALGLVLGNFLLFILHLHATNGLWHFALVALPLLILLAPARHEAGPEDSFPWANFLRYLPFVMVFHIVGGLMYSVLYPAYEPAAMVAGAELPFYMLTAVGAVWIIKKHQELTLILGILLGMIAFATLKFGHPLSINLSMFALQAGQGFVDLFLLAYLLSFHQRNRAVGLGLAVLCLGIFVGQFIGRNLQEFVGTIVMAGHISLNLAVLTLYFFGRRRHEAIEPAAPPSEAKTQNSPPLEERVPEHMRLLLSQRECLVLAHSLDGRTYREIAADLDISESSVKTYMKRICDKLGVRGRKGLFEALEAR</sequence>
<dbReference type="Pfam" id="PF00196">
    <property type="entry name" value="GerE"/>
    <property type="match status" value="1"/>
</dbReference>
<feature type="transmembrane region" description="Helical" evidence="4">
    <location>
        <begin position="124"/>
        <end position="145"/>
    </location>
</feature>
<feature type="transmembrane region" description="Helical" evidence="4">
    <location>
        <begin position="99"/>
        <end position="118"/>
    </location>
</feature>
<organism evidence="6 7">
    <name type="scientific">Geoalkalibacter halelectricus</name>
    <dbReference type="NCBI Taxonomy" id="2847045"/>
    <lineage>
        <taxon>Bacteria</taxon>
        <taxon>Pseudomonadati</taxon>
        <taxon>Thermodesulfobacteriota</taxon>
        <taxon>Desulfuromonadia</taxon>
        <taxon>Desulfuromonadales</taxon>
        <taxon>Geoalkalibacteraceae</taxon>
        <taxon>Geoalkalibacter</taxon>
    </lineage>
</organism>
<name>A0ABY5ZKV0_9BACT</name>
<dbReference type="Proteomes" id="UP001060414">
    <property type="component" value="Chromosome"/>
</dbReference>
<keyword evidence="4" id="KW-1133">Transmembrane helix</keyword>
<keyword evidence="4" id="KW-0472">Membrane</keyword>
<feature type="domain" description="HTH luxR-type" evidence="5">
    <location>
        <begin position="284"/>
        <end position="348"/>
    </location>
</feature>
<evidence type="ECO:0000256" key="4">
    <source>
        <dbReference type="SAM" id="Phobius"/>
    </source>
</evidence>
<dbReference type="PRINTS" id="PR00038">
    <property type="entry name" value="HTHLUXR"/>
</dbReference>
<feature type="transmembrane region" description="Helical" evidence="4">
    <location>
        <begin position="207"/>
        <end position="226"/>
    </location>
</feature>
<dbReference type="PROSITE" id="PS50043">
    <property type="entry name" value="HTH_LUXR_2"/>
    <property type="match status" value="1"/>
</dbReference>
<dbReference type="PROSITE" id="PS00622">
    <property type="entry name" value="HTH_LUXR_1"/>
    <property type="match status" value="1"/>
</dbReference>
<feature type="transmembrane region" description="Helical" evidence="4">
    <location>
        <begin position="152"/>
        <end position="172"/>
    </location>
</feature>
<feature type="transmembrane region" description="Helical" evidence="4">
    <location>
        <begin position="6"/>
        <end position="26"/>
    </location>
</feature>
<evidence type="ECO:0000256" key="1">
    <source>
        <dbReference type="ARBA" id="ARBA00023015"/>
    </source>
</evidence>
<keyword evidence="4" id="KW-0812">Transmembrane</keyword>
<dbReference type="Gene3D" id="1.10.10.10">
    <property type="entry name" value="Winged helix-like DNA-binding domain superfamily/Winged helix DNA-binding domain"/>
    <property type="match status" value="1"/>
</dbReference>
<gene>
    <name evidence="6" type="ORF">L9S41_00035</name>
</gene>
<feature type="transmembrane region" description="Helical" evidence="4">
    <location>
        <begin position="232"/>
        <end position="254"/>
    </location>
</feature>
<dbReference type="PANTHER" id="PTHR44688:SF16">
    <property type="entry name" value="DNA-BINDING TRANSCRIPTIONAL ACTIVATOR DEVR_DOSR"/>
    <property type="match status" value="1"/>
</dbReference>
<dbReference type="SMART" id="SM00421">
    <property type="entry name" value="HTH_LUXR"/>
    <property type="match status" value="1"/>
</dbReference>
<evidence type="ECO:0000256" key="2">
    <source>
        <dbReference type="ARBA" id="ARBA00023125"/>
    </source>
</evidence>
<evidence type="ECO:0000256" key="3">
    <source>
        <dbReference type="ARBA" id="ARBA00023163"/>
    </source>
</evidence>
<dbReference type="SUPFAM" id="SSF46894">
    <property type="entry name" value="C-terminal effector domain of the bipartite response regulators"/>
    <property type="match status" value="1"/>
</dbReference>
<dbReference type="EMBL" id="CP092109">
    <property type="protein sequence ID" value="UWZ79802.1"/>
    <property type="molecule type" value="Genomic_DNA"/>
</dbReference>
<evidence type="ECO:0000313" key="7">
    <source>
        <dbReference type="Proteomes" id="UP001060414"/>
    </source>
</evidence>
<dbReference type="InterPro" id="IPR016032">
    <property type="entry name" value="Sig_transdc_resp-reg_C-effctor"/>
</dbReference>
<evidence type="ECO:0000313" key="6">
    <source>
        <dbReference type="EMBL" id="UWZ79802.1"/>
    </source>
</evidence>
<feature type="transmembrane region" description="Helical" evidence="4">
    <location>
        <begin position="178"/>
        <end position="200"/>
    </location>
</feature>
<accession>A0ABY5ZKV0</accession>
<feature type="transmembrane region" description="Helical" evidence="4">
    <location>
        <begin position="38"/>
        <end position="57"/>
    </location>
</feature>
<keyword evidence="1" id="KW-0805">Transcription regulation</keyword>
<evidence type="ECO:0000259" key="5">
    <source>
        <dbReference type="PROSITE" id="PS50043"/>
    </source>
</evidence>
<protein>
    <submittedName>
        <fullName evidence="6">Helix-turn-helix transcriptional regulator</fullName>
    </submittedName>
</protein>
<reference evidence="6" key="1">
    <citation type="journal article" date="2022" name="Environ. Microbiol.">
        <title>Geoalkalibacter halelectricus SAP #1 sp. nov. possessing extracellular electron transfer and mineral#reducing capabilities from a haloalkaline environment.</title>
        <authorList>
            <person name="Yadav S."/>
            <person name="Singh R."/>
            <person name="Sundharam S.S."/>
            <person name="Chaudhary S."/>
            <person name="Krishnamurthi S."/>
            <person name="Patil S.A."/>
        </authorList>
    </citation>
    <scope>NUCLEOTIDE SEQUENCE</scope>
    <source>
        <strain evidence="6">SAP-1</strain>
    </source>
</reference>
<dbReference type="RefSeq" id="WP_260748153.1">
    <property type="nucleotide sequence ID" value="NZ_CP092109.1"/>
</dbReference>
<dbReference type="PANTHER" id="PTHR44688">
    <property type="entry name" value="DNA-BINDING TRANSCRIPTIONAL ACTIVATOR DEVR_DOSR"/>
    <property type="match status" value="1"/>
</dbReference>
<feature type="transmembrane region" description="Helical" evidence="4">
    <location>
        <begin position="63"/>
        <end position="79"/>
    </location>
</feature>
<keyword evidence="3" id="KW-0804">Transcription</keyword>